<feature type="region of interest" description="Disordered" evidence="1">
    <location>
        <begin position="71"/>
        <end position="126"/>
    </location>
</feature>
<evidence type="ECO:0000313" key="2">
    <source>
        <dbReference type="EMBL" id="SPD47478.1"/>
    </source>
</evidence>
<dbReference type="EMBL" id="LT984806">
    <property type="protein sequence ID" value="SPD47478.1"/>
    <property type="molecule type" value="Genomic_DNA"/>
</dbReference>
<sequence>MVVRGGKRGLNVAIRTTTSGCTLARGNRVVEAVAVVLPDQAGARLAMPAAGTGIGERYAAHWHRRRGRAGIVGNLGVTGTGPGQRAGRESMAGHHCRGGPGAGRGRAPAARRPAQPEADAGRARAA</sequence>
<proteinExistence type="predicted"/>
<reference evidence="2 3" key="1">
    <citation type="submission" date="2018-01" db="EMBL/GenBank/DDBJ databases">
        <authorList>
            <person name="Clerissi C."/>
        </authorList>
    </citation>
    <scope>NUCLEOTIDE SEQUENCE [LARGE SCALE GENOMIC DNA]</scope>
    <source>
        <strain evidence="2">Cupriavidus taiwanensis STM 6160</strain>
    </source>
</reference>
<evidence type="ECO:0000313" key="3">
    <source>
        <dbReference type="Proteomes" id="UP000255168"/>
    </source>
</evidence>
<dbReference type="AlphaFoldDB" id="A0A375H9C6"/>
<gene>
    <name evidence="2" type="ORF">CBM2607_12419</name>
</gene>
<protein>
    <submittedName>
        <fullName evidence="2">Uncharacterized protein</fullName>
    </submittedName>
</protein>
<name>A0A375H9C6_9BURK</name>
<organism evidence="2 3">
    <name type="scientific">Cupriavidus neocaledonicus</name>
    <dbReference type="NCBI Taxonomy" id="1040979"/>
    <lineage>
        <taxon>Bacteria</taxon>
        <taxon>Pseudomonadati</taxon>
        <taxon>Pseudomonadota</taxon>
        <taxon>Betaproteobacteria</taxon>
        <taxon>Burkholderiales</taxon>
        <taxon>Burkholderiaceae</taxon>
        <taxon>Cupriavidus</taxon>
    </lineage>
</organism>
<accession>A0A375H9C6</accession>
<evidence type="ECO:0000256" key="1">
    <source>
        <dbReference type="SAM" id="MobiDB-lite"/>
    </source>
</evidence>
<dbReference type="Proteomes" id="UP000255168">
    <property type="component" value="Chromosome I"/>
</dbReference>